<proteinExistence type="predicted"/>
<dbReference type="EMBL" id="CM042021">
    <property type="protein sequence ID" value="KAI3818735.1"/>
    <property type="molecule type" value="Genomic_DNA"/>
</dbReference>
<comment type="caution">
    <text evidence="1">The sequence shown here is derived from an EMBL/GenBank/DDBJ whole genome shotgun (WGS) entry which is preliminary data.</text>
</comment>
<name>A0ACB9JGP9_9ASTR</name>
<gene>
    <name evidence="1" type="ORF">L1987_12552</name>
</gene>
<accession>A0ACB9JGP9</accession>
<reference evidence="1 2" key="2">
    <citation type="journal article" date="2022" name="Mol. Ecol. Resour.">
        <title>The genomes of chicory, endive, great burdock and yacon provide insights into Asteraceae paleo-polyploidization history and plant inulin production.</title>
        <authorList>
            <person name="Fan W."/>
            <person name="Wang S."/>
            <person name="Wang H."/>
            <person name="Wang A."/>
            <person name="Jiang F."/>
            <person name="Liu H."/>
            <person name="Zhao H."/>
            <person name="Xu D."/>
            <person name="Zhang Y."/>
        </authorList>
    </citation>
    <scope>NUCLEOTIDE SEQUENCE [LARGE SCALE GENOMIC DNA]</scope>
    <source>
        <strain evidence="2">cv. Yunnan</strain>
        <tissue evidence="1">Leaves</tissue>
    </source>
</reference>
<organism evidence="1 2">
    <name type="scientific">Smallanthus sonchifolius</name>
    <dbReference type="NCBI Taxonomy" id="185202"/>
    <lineage>
        <taxon>Eukaryota</taxon>
        <taxon>Viridiplantae</taxon>
        <taxon>Streptophyta</taxon>
        <taxon>Embryophyta</taxon>
        <taxon>Tracheophyta</taxon>
        <taxon>Spermatophyta</taxon>
        <taxon>Magnoliopsida</taxon>
        <taxon>eudicotyledons</taxon>
        <taxon>Gunneridae</taxon>
        <taxon>Pentapetalae</taxon>
        <taxon>asterids</taxon>
        <taxon>campanulids</taxon>
        <taxon>Asterales</taxon>
        <taxon>Asteraceae</taxon>
        <taxon>Asteroideae</taxon>
        <taxon>Heliantheae alliance</taxon>
        <taxon>Millerieae</taxon>
        <taxon>Smallanthus</taxon>
    </lineage>
</organism>
<evidence type="ECO:0000313" key="2">
    <source>
        <dbReference type="Proteomes" id="UP001056120"/>
    </source>
</evidence>
<evidence type="ECO:0000313" key="1">
    <source>
        <dbReference type="EMBL" id="KAI3818735.1"/>
    </source>
</evidence>
<dbReference type="Proteomes" id="UP001056120">
    <property type="component" value="Linkage Group LG04"/>
</dbReference>
<protein>
    <submittedName>
        <fullName evidence="1">Uncharacterized protein</fullName>
    </submittedName>
</protein>
<reference evidence="2" key="1">
    <citation type="journal article" date="2022" name="Mol. Ecol. Resour.">
        <title>The genomes of chicory, endive, great burdock and yacon provide insights into Asteraceae palaeo-polyploidization history and plant inulin production.</title>
        <authorList>
            <person name="Fan W."/>
            <person name="Wang S."/>
            <person name="Wang H."/>
            <person name="Wang A."/>
            <person name="Jiang F."/>
            <person name="Liu H."/>
            <person name="Zhao H."/>
            <person name="Xu D."/>
            <person name="Zhang Y."/>
        </authorList>
    </citation>
    <scope>NUCLEOTIDE SEQUENCE [LARGE SCALE GENOMIC DNA]</scope>
    <source>
        <strain evidence="2">cv. Yunnan</strain>
    </source>
</reference>
<keyword evidence="2" id="KW-1185">Reference proteome</keyword>
<sequence length="82" mass="8956">MISDQRYITNLTVLNLAIQPPPLDPRPLLDQTLARAAVPSCASTGIYEALGLRDGGSDYLRKGVSKVINPLEAISSYIPFWL</sequence>